<dbReference type="Pfam" id="PF14806">
    <property type="entry name" value="Coatomer_b_Cpla"/>
    <property type="match status" value="1"/>
</dbReference>
<protein>
    <recommendedName>
        <fullName evidence="10">Coatomer subunit beta</fullName>
    </recommendedName>
    <alternativeName>
        <fullName evidence="10">Beta-coat protein</fullName>
    </alternativeName>
</protein>
<evidence type="ECO:0000256" key="6">
    <source>
        <dbReference type="ARBA" id="ARBA00022927"/>
    </source>
</evidence>
<evidence type="ECO:0000256" key="8">
    <source>
        <dbReference type="ARBA" id="ARBA00023136"/>
    </source>
</evidence>
<evidence type="ECO:0000256" key="3">
    <source>
        <dbReference type="ARBA" id="ARBA00022490"/>
    </source>
</evidence>
<dbReference type="InterPro" id="IPR016024">
    <property type="entry name" value="ARM-type_fold"/>
</dbReference>
<evidence type="ECO:0000256" key="9">
    <source>
        <dbReference type="ARBA" id="ARBA00023329"/>
    </source>
</evidence>
<evidence type="ECO:0000256" key="5">
    <source>
        <dbReference type="ARBA" id="ARBA00022892"/>
    </source>
</evidence>
<dbReference type="PIRSF" id="PIRSF005727">
    <property type="entry name" value="Coatomer_beta_subunit"/>
    <property type="match status" value="1"/>
</dbReference>
<dbReference type="STRING" id="133412.A0A1R1XM55"/>
<evidence type="ECO:0000259" key="13">
    <source>
        <dbReference type="Pfam" id="PF14806"/>
    </source>
</evidence>
<dbReference type="AlphaFoldDB" id="A0A1R1XM55"/>
<dbReference type="OrthoDB" id="10261439at2759"/>
<keyword evidence="6 10" id="KW-0653">Protein transport</keyword>
<dbReference type="InterPro" id="IPR011989">
    <property type="entry name" value="ARM-like"/>
</dbReference>
<dbReference type="GO" id="GO:0000139">
    <property type="term" value="C:Golgi membrane"/>
    <property type="evidence" value="ECO:0007669"/>
    <property type="project" value="UniProtKB-SubCell"/>
</dbReference>
<comment type="subcellular location">
    <subcellularLocation>
        <location evidence="10">Cytoplasm</location>
    </subcellularLocation>
    <subcellularLocation>
        <location evidence="1 10">Golgi apparatus membrane</location>
        <topology evidence="1 10">Peripheral membrane protein</topology>
        <orientation evidence="1 10">Cytoplasmic side</orientation>
    </subcellularLocation>
    <subcellularLocation>
        <location evidence="10">Cytoplasmic vesicle</location>
        <location evidence="10">COPI-coated vesicle membrane</location>
        <topology evidence="10">Peripheral membrane protein</topology>
        <orientation evidence="10">Cytoplasmic side</orientation>
    </subcellularLocation>
</comment>
<keyword evidence="8 10" id="KW-0472">Membrane</keyword>
<comment type="caution">
    <text evidence="14">The sequence shown here is derived from an EMBL/GenBank/DDBJ whole genome shotgun (WGS) entry which is preliminary data.</text>
</comment>
<dbReference type="Gene3D" id="1.25.10.10">
    <property type="entry name" value="Leucine-rich Repeat Variant"/>
    <property type="match status" value="1"/>
</dbReference>
<evidence type="ECO:0000313" key="15">
    <source>
        <dbReference type="Proteomes" id="UP000187283"/>
    </source>
</evidence>
<accession>A0A1R1XM55</accession>
<evidence type="ECO:0000256" key="7">
    <source>
        <dbReference type="ARBA" id="ARBA00023034"/>
    </source>
</evidence>
<dbReference type="EMBL" id="LSSN01002582">
    <property type="protein sequence ID" value="OMJ15708.1"/>
    <property type="molecule type" value="Genomic_DNA"/>
</dbReference>
<dbReference type="Proteomes" id="UP000187283">
    <property type="component" value="Unassembled WGS sequence"/>
</dbReference>
<gene>
    <name evidence="14" type="ORF">AYI70_g7085</name>
</gene>
<dbReference type="GO" id="GO:0006886">
    <property type="term" value="P:intracellular protein transport"/>
    <property type="evidence" value="ECO:0007669"/>
    <property type="project" value="InterPro"/>
</dbReference>
<organism evidence="14 15">
    <name type="scientific">Smittium culicis</name>
    <dbReference type="NCBI Taxonomy" id="133412"/>
    <lineage>
        <taxon>Eukaryota</taxon>
        <taxon>Fungi</taxon>
        <taxon>Fungi incertae sedis</taxon>
        <taxon>Zoopagomycota</taxon>
        <taxon>Kickxellomycotina</taxon>
        <taxon>Harpellomycetes</taxon>
        <taxon>Harpellales</taxon>
        <taxon>Legeriomycetaceae</taxon>
        <taxon>Smittium</taxon>
    </lineage>
</organism>
<dbReference type="InterPro" id="IPR011710">
    <property type="entry name" value="Coatomer_bsu_C"/>
</dbReference>
<dbReference type="GO" id="GO:0006891">
    <property type="term" value="P:intra-Golgi vesicle-mediated transport"/>
    <property type="evidence" value="ECO:0007669"/>
    <property type="project" value="TreeGrafter"/>
</dbReference>
<keyword evidence="3 10" id="KW-0963">Cytoplasm</keyword>
<keyword evidence="2 10" id="KW-0813">Transport</keyword>
<keyword evidence="7 10" id="KW-0333">Golgi apparatus</keyword>
<keyword evidence="9 10" id="KW-0968">Cytoplasmic vesicle</keyword>
<comment type="subunit">
    <text evidence="10">Oligomeric complex that consists of at least the alpha, beta, beta', gamma, delta, epsilon and zeta subunits.</text>
</comment>
<dbReference type="GO" id="GO:0030126">
    <property type="term" value="C:COPI vesicle coat"/>
    <property type="evidence" value="ECO:0007669"/>
    <property type="project" value="InterPro"/>
</dbReference>
<keyword evidence="4" id="KW-0677">Repeat</keyword>
<name>A0A1R1XM55_9FUNG</name>
<dbReference type="SUPFAM" id="SSF48371">
    <property type="entry name" value="ARM repeat"/>
    <property type="match status" value="1"/>
</dbReference>
<evidence type="ECO:0000313" key="14">
    <source>
        <dbReference type="EMBL" id="OMJ15708.1"/>
    </source>
</evidence>
<evidence type="ECO:0000259" key="12">
    <source>
        <dbReference type="Pfam" id="PF07718"/>
    </source>
</evidence>
<feature type="domain" description="Clathrin/coatomer adaptor adaptin-like N-terminal" evidence="11">
    <location>
        <begin position="21"/>
        <end position="485"/>
    </location>
</feature>
<dbReference type="InterPro" id="IPR029446">
    <property type="entry name" value="COPB1_appendage_platform_dom"/>
</dbReference>
<proteinExistence type="predicted"/>
<dbReference type="GO" id="GO:0006888">
    <property type="term" value="P:endoplasmic reticulum to Golgi vesicle-mediated transport"/>
    <property type="evidence" value="ECO:0007669"/>
    <property type="project" value="TreeGrafter"/>
</dbReference>
<dbReference type="InterPro" id="IPR002553">
    <property type="entry name" value="Clathrin/coatomer_adapt-like_N"/>
</dbReference>
<evidence type="ECO:0000256" key="10">
    <source>
        <dbReference type="PIRNR" id="PIRNR005727"/>
    </source>
</evidence>
<keyword evidence="15" id="KW-1185">Reference proteome</keyword>
<dbReference type="PANTHER" id="PTHR10635:SF0">
    <property type="entry name" value="COATOMER SUBUNIT BETA"/>
    <property type="match status" value="1"/>
</dbReference>
<dbReference type="Pfam" id="PF01602">
    <property type="entry name" value="Adaptin_N"/>
    <property type="match status" value="1"/>
</dbReference>
<dbReference type="GO" id="GO:0005198">
    <property type="term" value="F:structural molecule activity"/>
    <property type="evidence" value="ECO:0007669"/>
    <property type="project" value="InterPro"/>
</dbReference>
<reference evidence="14 15" key="1">
    <citation type="submission" date="2017-01" db="EMBL/GenBank/DDBJ databases">
        <authorList>
            <person name="Mah S.A."/>
            <person name="Swanson W.J."/>
            <person name="Moy G.W."/>
            <person name="Vacquier V.D."/>
        </authorList>
    </citation>
    <scope>NUCLEOTIDE SEQUENCE [LARGE SCALE GENOMIC DNA]</scope>
    <source>
        <strain evidence="14 15">GSMNP</strain>
    </source>
</reference>
<comment type="function">
    <text evidence="10">The coatomer is a cytosolic protein complex that binds to dilysine motifs and reversibly associates with Golgi non-clathrin-coated vesicles, which further mediate biosynthetic protein transport from the ER, via the Golgi up to the trans Golgi network. Coatomer complex is required for budding from Golgi membranes, and is essential for the retrograde Golgi-to-ER transport of dilysine-tagged proteins.</text>
</comment>
<dbReference type="InterPro" id="IPR016460">
    <property type="entry name" value="COPB1"/>
</dbReference>
<evidence type="ECO:0000256" key="2">
    <source>
        <dbReference type="ARBA" id="ARBA00022448"/>
    </source>
</evidence>
<dbReference type="PANTHER" id="PTHR10635">
    <property type="entry name" value="COATOMER SUBUNIT BETA"/>
    <property type="match status" value="1"/>
</dbReference>
<evidence type="ECO:0000259" key="11">
    <source>
        <dbReference type="Pfam" id="PF01602"/>
    </source>
</evidence>
<evidence type="ECO:0000256" key="1">
    <source>
        <dbReference type="ARBA" id="ARBA00004255"/>
    </source>
</evidence>
<keyword evidence="5 10" id="KW-0931">ER-Golgi transport</keyword>
<feature type="domain" description="Coatomer beta subunit C-terminal" evidence="12">
    <location>
        <begin position="670"/>
        <end position="800"/>
    </location>
</feature>
<evidence type="ECO:0000256" key="4">
    <source>
        <dbReference type="ARBA" id="ARBA00022737"/>
    </source>
</evidence>
<feature type="domain" description="Coatomer beta subunit appendage platform" evidence="13">
    <location>
        <begin position="805"/>
        <end position="933"/>
    </location>
</feature>
<sequence>MSQELVYSLVDQRVDRDIPNLQTLKRDLERGTDEIKLEALQKIIIGSLNGEKFDSLFMFIIRFVMPTKNKILKKHLLFYWEVCPKYDETGKLKQETILICNSLLNDLHHSNEYIQGATLRFLCRLKDNELLEPLIGPTRECLNHRHAYVRRNAVLAIHSIYKNQSHLVPDAPELILNFLAAESDSMCKRNAIIMLIDTDLGMAVDWLLGSLNLVESMESNIQLSIIELIRKASKVYPQEKPKFIRCVFELLSSESSSVKFEAASALVTLTNNSAAIKAVGTSLIQLILKESDNNVKLVVLERLDNLRIKHEGLLDDLAIDLLQILSNSDLEVKKRSLDIVMKLTSQRNAGDVVGILKKHLIKTLNAEFEKVKEYRELLVQTIHACAVSFPEVAADVAKLFLSSISEFSKSSAADAISFVREVIEKFPLLRSSIISELHLTFPEIKSSEAMCRALWILGEYSSDIQSIKTSWENIKNSLGELPLLALEEHEALTSGDDGANNDDAETHVIQNSTRILPDGTYATESSLVKTSTSVSSTSNKPPIRALLFDCQYFVGAVLASALVKLVLRFSKLGGPSAELNQLNAQALLVMIGIIRIGQSSFVQSPIDEDSYDRILACIRALEHKDEDSEELELAFLDDSQAAFTRLVKSQDERLEKSKNISQDKPEGKFDSPMEFRLLSKSSVDQDEEDVNGPSEASASTEIVTKLDSIVQLTGFSDPVYAEAYLNVHQYDITIDILIVNQTNDTLKNLTAEFSMMGDLKLIEKPRSYNVSPRSFSSIKATIKVSSADSGVIYGNLTYDGPGPSDSNCIVFNDINVDIMEYIRPSYCDEAKFFSMWSEFEWENKVDVITKITDLQVYLKHLIESTNMACLTPDSALDGDCGFLSANLYSKSIFGEDALLNVSLEKVDDDSTVTGHIRIRSKSQGIALSLGDKINAVQNNTPQTISAE</sequence>
<dbReference type="Pfam" id="PF07718">
    <property type="entry name" value="Coatamer_beta_C"/>
    <property type="match status" value="1"/>
</dbReference>